<keyword evidence="8" id="KW-0539">Nucleus</keyword>
<dbReference type="GO" id="GO:1990879">
    <property type="term" value="C:CST complex"/>
    <property type="evidence" value="ECO:0007669"/>
    <property type="project" value="TreeGrafter"/>
</dbReference>
<evidence type="ECO:0000313" key="11">
    <source>
        <dbReference type="RefSeq" id="XP_050925565.1"/>
    </source>
</evidence>
<evidence type="ECO:0000256" key="7">
    <source>
        <dbReference type="ARBA" id="ARBA00023125"/>
    </source>
</evidence>
<feature type="region of interest" description="Disordered" evidence="9">
    <location>
        <begin position="740"/>
        <end position="787"/>
    </location>
</feature>
<keyword evidence="6" id="KW-0779">Telomere</keyword>
<evidence type="ECO:0000256" key="8">
    <source>
        <dbReference type="ARBA" id="ARBA00023242"/>
    </source>
</evidence>
<dbReference type="GO" id="GO:0010833">
    <property type="term" value="P:telomere maintenance via telomere lengthening"/>
    <property type="evidence" value="ECO:0007669"/>
    <property type="project" value="TreeGrafter"/>
</dbReference>
<keyword evidence="7" id="KW-0238">DNA-binding</keyword>
<dbReference type="InterPro" id="IPR042617">
    <property type="entry name" value="CTC1-like"/>
</dbReference>
<dbReference type="AlphaFoldDB" id="A0AAJ8B4H7"/>
<comment type="subcellular location">
    <subcellularLocation>
        <location evidence="2">Chromosome</location>
        <location evidence="2">Telomere</location>
    </subcellularLocation>
    <subcellularLocation>
        <location evidence="1">Nucleus</location>
    </subcellularLocation>
</comment>
<proteinExistence type="inferred from homology"/>
<evidence type="ECO:0000313" key="10">
    <source>
        <dbReference type="Proteomes" id="UP000694890"/>
    </source>
</evidence>
<dbReference type="InterPro" id="IPR029156">
    <property type="entry name" value="CTC1"/>
</dbReference>
<reference evidence="11" key="1">
    <citation type="submission" date="2025-08" db="UniProtKB">
        <authorList>
            <consortium name="RefSeq"/>
        </authorList>
    </citation>
    <scope>IDENTIFICATION</scope>
    <source>
        <tissue evidence="11">Brain</tissue>
    </source>
</reference>
<dbReference type="Pfam" id="PF15489">
    <property type="entry name" value="CTC1"/>
    <property type="match status" value="1"/>
</dbReference>
<evidence type="ECO:0000256" key="4">
    <source>
        <dbReference type="ARBA" id="ARBA00016175"/>
    </source>
</evidence>
<evidence type="ECO:0000256" key="1">
    <source>
        <dbReference type="ARBA" id="ARBA00004123"/>
    </source>
</evidence>
<evidence type="ECO:0000256" key="5">
    <source>
        <dbReference type="ARBA" id="ARBA00022454"/>
    </source>
</evidence>
<dbReference type="GO" id="GO:0042162">
    <property type="term" value="F:telomeric DNA binding"/>
    <property type="evidence" value="ECO:0007669"/>
    <property type="project" value="TreeGrafter"/>
</dbReference>
<dbReference type="PANTHER" id="PTHR14865">
    <property type="entry name" value="CST COMPLEX SUBUNIT CTC1"/>
    <property type="match status" value="1"/>
</dbReference>
<feature type="region of interest" description="Disordered" evidence="9">
    <location>
        <begin position="344"/>
        <end position="377"/>
    </location>
</feature>
<feature type="compositionally biased region" description="Polar residues" evidence="9">
    <location>
        <begin position="773"/>
        <end position="782"/>
    </location>
</feature>
<sequence length="1272" mass="140322">MADREEEEDALHPHLLTDPLLADMDSLQLFLDQFQFRSEAETTWLKEIFTFITQQVCPVLTGPAPPAADELLTGVRPDVCVSLSVCVVKMLQDNMAATHTLPVSYRLVSVSELVSWQHLACVSHLSWSTNQQRAWAREVELSLPGHKALPRVSLLLIGCLREGRGGEWRLTDASGSVRCECLSPSPQWLDRPVFLPHWNYIPHDASGRDEDGGWVELIGPPVLLGPGPEQGLAAGGGVGLSRAVGVREAAGVLHNRVRGQRVSVWGQVTALCPLLVVAGTSFFCFSLTEQRQTLPVLVKDRLWWRQCVCVGQSVCVTALRVCVLRGWRGNNILCATDRSEIHTDYTPTHTPEDQLDTPPSMMSHTEEEEPDRDVVQSGVRMKQSRVISYQGTVTEVVSEGAGLYVIDGQVGLCLAYQPSLRRKLRAGDRIQLHHVHFLYRPCPDFPPSMLCTCLRSSLRVTCFSRVGGGGGGGSTCPGDGALPWLLLEKNMGVAEYLWTCHLSSQLSRSLVTRQQCVCILSWRLMEFLWRRGGGGGGRRDIYSEMLDEPHTCPLTQYSVDPAVHQYVSVSELRQSLQSSSWSSVFLSSLLPPGGSSLTRSQINSALSWSYRTRTSDPRTGDSLRRRPLLVVGVLELPSLTSEHKQTLQLRDGTAAIACVVTETSQEEEGGRGAPFNTAWIGCLVCVHQFTMVTERFIQSDFPSYQHLDQEEFITHTHCRVYLQFSLNHLHILSPSVAMVTHQRERGAEPGGDEEEGGGQAAGRKRRREPGPSHSVSPVTVTTGPAGGASRPCVSMVIRVEQKEGVAWMNTGAEPDKGAGLVLTFSIRAAVIGPVVSWRRDPKNRPMTEREREEEREEKVLLVFSGASARWFPLIQTGRFYRLIAANTQDPSVLIGCGVSGRSGVELHADSTLQVRSDWRIHTLTRPLQLLRVICGQVTHTHTHSPGLKGLRGQRSPLSLCPQALSPSVLSVSDVLDSSSELVCFQAQVSDRISLNDRTTEHTHTGVRLTVCDQSGRSLQVYLDLSHTPYPPGLLPGNTVLLSGVQRRRSRSGGVYCRYLPVSSVTVVSLGENSSARPPPAPMMHLGVWALSTEHRCTVSQVKGHVVCFLFLHLQWICSQCGSLYTQSCSSSLCGSTSSVFESTAKLVIDDGTGEAHVWFSGVLVRPLLGLADSQWEGLQRAVRVRGHIRVYPRGRSLVCDVDSDDFLLHFLLCVCSSDAVCRSLSLTCRKHTNQRPEEMRRFSRGDRDFMTWVTPPLQLTCLHITDTPDSVM</sequence>
<evidence type="ECO:0000256" key="6">
    <source>
        <dbReference type="ARBA" id="ARBA00022895"/>
    </source>
</evidence>
<dbReference type="GeneID" id="108882333"/>
<dbReference type="RefSeq" id="XP_050925565.1">
    <property type="nucleotide sequence ID" value="XM_051069608.1"/>
</dbReference>
<evidence type="ECO:0000256" key="3">
    <source>
        <dbReference type="ARBA" id="ARBA00006332"/>
    </source>
</evidence>
<organism evidence="10 11">
    <name type="scientific">Lates calcarifer</name>
    <name type="common">Barramundi</name>
    <name type="synonym">Holocentrus calcarifer</name>
    <dbReference type="NCBI Taxonomy" id="8187"/>
    <lineage>
        <taxon>Eukaryota</taxon>
        <taxon>Metazoa</taxon>
        <taxon>Chordata</taxon>
        <taxon>Craniata</taxon>
        <taxon>Vertebrata</taxon>
        <taxon>Euteleostomi</taxon>
        <taxon>Actinopterygii</taxon>
        <taxon>Neopterygii</taxon>
        <taxon>Teleostei</taxon>
        <taxon>Neoteleostei</taxon>
        <taxon>Acanthomorphata</taxon>
        <taxon>Carangaria</taxon>
        <taxon>Carangaria incertae sedis</taxon>
        <taxon>Centropomidae</taxon>
        <taxon>Lates</taxon>
    </lineage>
</organism>
<gene>
    <name evidence="11" type="primary">LOC108882333</name>
</gene>
<dbReference type="PANTHER" id="PTHR14865:SF2">
    <property type="entry name" value="CST COMPLEX SUBUNIT CTC1"/>
    <property type="match status" value="1"/>
</dbReference>
<keyword evidence="5" id="KW-0158">Chromosome</keyword>
<comment type="similarity">
    <text evidence="3">Belongs to the CTC1 family.</text>
</comment>
<protein>
    <recommendedName>
        <fullName evidence="4">CST complex subunit CTC1</fullName>
    </recommendedName>
</protein>
<dbReference type="GO" id="GO:0003697">
    <property type="term" value="F:single-stranded DNA binding"/>
    <property type="evidence" value="ECO:0007669"/>
    <property type="project" value="InterPro"/>
</dbReference>
<dbReference type="GO" id="GO:0045740">
    <property type="term" value="P:positive regulation of DNA replication"/>
    <property type="evidence" value="ECO:0007669"/>
    <property type="project" value="TreeGrafter"/>
</dbReference>
<evidence type="ECO:0000256" key="2">
    <source>
        <dbReference type="ARBA" id="ARBA00004574"/>
    </source>
</evidence>
<name>A0AAJ8B4H7_LATCA</name>
<accession>A0AAJ8B4H7</accession>
<dbReference type="Proteomes" id="UP000694890">
    <property type="component" value="Unplaced"/>
</dbReference>
<evidence type="ECO:0000256" key="9">
    <source>
        <dbReference type="SAM" id="MobiDB-lite"/>
    </source>
</evidence>